<dbReference type="AlphaFoldDB" id="A0A6J4ULV9"/>
<gene>
    <name evidence="2" type="ORF">AVDCRST_MAG70-1079</name>
</gene>
<dbReference type="InterPro" id="IPR002934">
    <property type="entry name" value="Polymerase_NTP_transf_dom"/>
</dbReference>
<dbReference type="GO" id="GO:0016779">
    <property type="term" value="F:nucleotidyltransferase activity"/>
    <property type="evidence" value="ECO:0007669"/>
    <property type="project" value="InterPro"/>
</dbReference>
<organism evidence="2">
    <name type="scientific">uncultured Thermomicrobiales bacterium</name>
    <dbReference type="NCBI Taxonomy" id="1645740"/>
    <lineage>
        <taxon>Bacteria</taxon>
        <taxon>Pseudomonadati</taxon>
        <taxon>Thermomicrobiota</taxon>
        <taxon>Thermomicrobia</taxon>
        <taxon>Thermomicrobiales</taxon>
        <taxon>environmental samples</taxon>
    </lineage>
</organism>
<evidence type="ECO:0000259" key="1">
    <source>
        <dbReference type="Pfam" id="PF01909"/>
    </source>
</evidence>
<reference evidence="2" key="1">
    <citation type="submission" date="2020-02" db="EMBL/GenBank/DDBJ databases">
        <authorList>
            <person name="Meier V. D."/>
        </authorList>
    </citation>
    <scope>NUCLEOTIDE SEQUENCE</scope>
    <source>
        <strain evidence="2">AVDCRST_MAG70</strain>
    </source>
</reference>
<feature type="domain" description="Polymerase nucleotidyl transferase" evidence="1">
    <location>
        <begin position="15"/>
        <end position="88"/>
    </location>
</feature>
<dbReference type="Pfam" id="PF01909">
    <property type="entry name" value="NTP_transf_2"/>
    <property type="match status" value="1"/>
</dbReference>
<accession>A0A6J4ULV9</accession>
<dbReference type="CDD" id="cd05403">
    <property type="entry name" value="NT_KNTase_like"/>
    <property type="match status" value="1"/>
</dbReference>
<dbReference type="SUPFAM" id="SSF81301">
    <property type="entry name" value="Nucleotidyltransferase"/>
    <property type="match status" value="1"/>
</dbReference>
<proteinExistence type="predicted"/>
<protein>
    <recommendedName>
        <fullName evidence="1">Polymerase nucleotidyl transferase domain-containing protein</fullName>
    </recommendedName>
</protein>
<dbReference type="EMBL" id="CADCWH010000170">
    <property type="protein sequence ID" value="CAA9552978.1"/>
    <property type="molecule type" value="Genomic_DNA"/>
</dbReference>
<dbReference type="InterPro" id="IPR043519">
    <property type="entry name" value="NT_sf"/>
</dbReference>
<sequence length="102" mass="11179">MDPIVGDRLEEVAALCRAANIRRLDLFGSAALGTVDPETSDLDYVVDLGEYEPGVAMRYLRFAEALGTLFGRAVDLGTVPSIKDPTFKAEVDRTSRRIFGEQ</sequence>
<evidence type="ECO:0000313" key="2">
    <source>
        <dbReference type="EMBL" id="CAA9552978.1"/>
    </source>
</evidence>
<dbReference type="Gene3D" id="3.30.460.10">
    <property type="entry name" value="Beta Polymerase, domain 2"/>
    <property type="match status" value="1"/>
</dbReference>
<name>A0A6J4ULV9_9BACT</name>